<keyword evidence="1" id="KW-0732">Signal</keyword>
<evidence type="ECO:0000259" key="2">
    <source>
        <dbReference type="Pfam" id="PF18962"/>
    </source>
</evidence>
<protein>
    <recommendedName>
        <fullName evidence="2">Secretion system C-terminal sorting domain-containing protein</fullName>
    </recommendedName>
</protein>
<evidence type="ECO:0000256" key="1">
    <source>
        <dbReference type="SAM" id="SignalP"/>
    </source>
</evidence>
<feature type="domain" description="Secretion system C-terminal sorting" evidence="2">
    <location>
        <begin position="626"/>
        <end position="697"/>
    </location>
</feature>
<dbReference type="SUPFAM" id="SSF63829">
    <property type="entry name" value="Calcium-dependent phosphotriesterase"/>
    <property type="match status" value="1"/>
</dbReference>
<dbReference type="Pfam" id="PF18962">
    <property type="entry name" value="Por_Secre_tail"/>
    <property type="match status" value="1"/>
</dbReference>
<dbReference type="AlphaFoldDB" id="A0A660S6D1"/>
<reference evidence="3 4" key="1">
    <citation type="submission" date="2018-06" db="EMBL/GenBank/DDBJ databases">
        <title>Extensive metabolic versatility and redundancy in microbially diverse, dynamic hydrothermal sediments.</title>
        <authorList>
            <person name="Dombrowski N."/>
            <person name="Teske A."/>
            <person name="Baker B.J."/>
        </authorList>
    </citation>
    <scope>NUCLEOTIDE SEQUENCE [LARGE SCALE GENOMIC DNA]</scope>
    <source>
        <strain evidence="3">B35_G9</strain>
    </source>
</reference>
<organism evidence="3 4">
    <name type="scientific">candidate division TA06 bacterium</name>
    <dbReference type="NCBI Taxonomy" id="2250710"/>
    <lineage>
        <taxon>Bacteria</taxon>
        <taxon>Bacteria division TA06</taxon>
    </lineage>
</organism>
<dbReference type="InterPro" id="IPR015943">
    <property type="entry name" value="WD40/YVTN_repeat-like_dom_sf"/>
</dbReference>
<feature type="signal peptide" evidence="1">
    <location>
        <begin position="1"/>
        <end position="20"/>
    </location>
</feature>
<accession>A0A660S6D1</accession>
<name>A0A660S6D1_UNCT6</name>
<proteinExistence type="predicted"/>
<comment type="caution">
    <text evidence="3">The sequence shown here is derived from an EMBL/GenBank/DDBJ whole genome shotgun (WGS) entry which is preliminary data.</text>
</comment>
<sequence>MKKISLFFVLSLSLLLHVSANWKNFVRFSYFNKETVLDSSIFISSESGLGKYTLHSDSINILTTDCGINSNKIIDMNKYFSSLYLLHDSSISIITPESTYSIPFPIQTGINPQHISKTNDKIYISTESSIISGDFNGIIYQFSSYPSPFGKFRNILLYGDTAVIASDSGLIFSQANAIWDSTTWYKHFKSELNSAHVNKVIFKDRKLYIATDKGMNTYYNNFIGNIPNTGLPDSNITYLTTINNTIYSVIANRVYYLENNMWNIYTPLSGHSIEFIEGKDSTIIASNSGTIYKVDMTEKDSSGNPIITNITPITLINNNIAAINTDNRGKLYILYGPYSSRMDIIQGDSIEHYQFTAGYPTSNGYSIACDRTGRTWVGFWSISDSGIVCIDTNKNEHWYKIPSNAPVVSDIKFDKKNRLWLLNYSDYSNLFMLNTDSTWIKYNNGYTEWMYRIYIDRHNDVWLGSYHIGEASCLDSNGVWHKYTLTGSATVSGFAEINDTTMYIATENGIYIVTNLTDIEHVTQLDNINLTNITDITTDPYNNLWIAIPNEGIYMHHNGVWQHFSTNDGLVSTNFGTVGGGIKKPQKLFAFDKKNNFMYIASFDGISRFYNDSMFVLPDNNVKLHIYPNPVNHGKIYIDLIPDGITVSIYSVSGKFMGKFANTDIKSQLYYDTSTMPPGIYYAVAIKGNRRIAITKFAVTDK</sequence>
<dbReference type="Proteomes" id="UP000282321">
    <property type="component" value="Unassembled WGS sequence"/>
</dbReference>
<evidence type="ECO:0000313" key="3">
    <source>
        <dbReference type="EMBL" id="RKX65354.1"/>
    </source>
</evidence>
<dbReference type="EMBL" id="QNBC01000095">
    <property type="protein sequence ID" value="RKX65354.1"/>
    <property type="molecule type" value="Genomic_DNA"/>
</dbReference>
<gene>
    <name evidence="3" type="ORF">DRP44_06520</name>
</gene>
<feature type="chain" id="PRO_5024946067" description="Secretion system C-terminal sorting domain-containing protein" evidence="1">
    <location>
        <begin position="21"/>
        <end position="702"/>
    </location>
</feature>
<evidence type="ECO:0000313" key="4">
    <source>
        <dbReference type="Proteomes" id="UP000282321"/>
    </source>
</evidence>
<dbReference type="Gene3D" id="2.130.10.10">
    <property type="entry name" value="YVTN repeat-like/Quinoprotein amine dehydrogenase"/>
    <property type="match status" value="2"/>
</dbReference>
<dbReference type="SUPFAM" id="SSF101898">
    <property type="entry name" value="NHL repeat"/>
    <property type="match status" value="1"/>
</dbReference>
<dbReference type="InterPro" id="IPR026444">
    <property type="entry name" value="Secre_tail"/>
</dbReference>